<accession>A0AAV9T5C8</accession>
<evidence type="ECO:0008006" key="3">
    <source>
        <dbReference type="Google" id="ProtNLM"/>
    </source>
</evidence>
<proteinExistence type="predicted"/>
<reference evidence="1 2" key="1">
    <citation type="submission" date="2023-04" db="EMBL/GenBank/DDBJ databases">
        <title>Colletotrichum tabacum stain YC1 causing leaf anthracnose on Nicotiana tabacum(L.) cv.</title>
        <authorList>
            <person name="Ji Z."/>
            <person name="Wang M."/>
            <person name="Zhang J."/>
            <person name="Wang N."/>
            <person name="Zhou Z."/>
        </authorList>
    </citation>
    <scope>NUCLEOTIDE SEQUENCE [LARGE SCALE GENOMIC DNA]</scope>
    <source>
        <strain evidence="1 2">YC1</strain>
    </source>
</reference>
<organism evidence="1 2">
    <name type="scientific">Colletotrichum tabaci</name>
    <dbReference type="NCBI Taxonomy" id="1209068"/>
    <lineage>
        <taxon>Eukaryota</taxon>
        <taxon>Fungi</taxon>
        <taxon>Dikarya</taxon>
        <taxon>Ascomycota</taxon>
        <taxon>Pezizomycotina</taxon>
        <taxon>Sordariomycetes</taxon>
        <taxon>Hypocreomycetidae</taxon>
        <taxon>Glomerellales</taxon>
        <taxon>Glomerellaceae</taxon>
        <taxon>Colletotrichum</taxon>
        <taxon>Colletotrichum destructivum species complex</taxon>
    </lineage>
</organism>
<gene>
    <name evidence="1" type="ORF">QIS74_09797</name>
</gene>
<dbReference type="EMBL" id="JASAOK010000044">
    <property type="protein sequence ID" value="KAK6213795.1"/>
    <property type="molecule type" value="Genomic_DNA"/>
</dbReference>
<evidence type="ECO:0000313" key="1">
    <source>
        <dbReference type="EMBL" id="KAK6213795.1"/>
    </source>
</evidence>
<keyword evidence="2" id="KW-1185">Reference proteome</keyword>
<dbReference type="Proteomes" id="UP001327957">
    <property type="component" value="Unassembled WGS sequence"/>
</dbReference>
<protein>
    <recommendedName>
        <fullName evidence="3">BRCT domain-containing protein</fullName>
    </recommendedName>
</protein>
<evidence type="ECO:0000313" key="2">
    <source>
        <dbReference type="Proteomes" id="UP001327957"/>
    </source>
</evidence>
<dbReference type="AlphaFoldDB" id="A0AAV9T5C8"/>
<sequence length="371" mass="41116">MSGPMEGILESKPPIVQSIRDAHDLPDVKVRGTGRLHAISASARHCRLPGRLIHEEDQDCYGKKAKEFITANDFHKLDNQTVTKPDPSLKFHYTEADCARSIEAHINDPVAKTLDAGYNLVEGTFAMISKTQNSTTVAITAAERIEKDADKPGQLTLIPDWIADCKLVQHDADGKVLSQKQSTLVMEYKNRNLLPCEAFEKEALLGDNEAYLEAPTLPSEESILVGEDLPISTSGSLYEYFASTCEEDDGYPDQASEEVVEELEETSRETSADAPEGAFVEPPQQSVLGLQPPSRFKKVVQTCMGQAGSYAQLHLARRVIMSCWNMQITFHFRDMDMKKTAIEQLRAGPGFTCSIVIKRNLNEFPREVLGA</sequence>
<comment type="caution">
    <text evidence="1">The sequence shown here is derived from an EMBL/GenBank/DDBJ whole genome shotgun (WGS) entry which is preliminary data.</text>
</comment>
<name>A0AAV9T5C8_9PEZI</name>